<comment type="function">
    <text evidence="6">Catalyzes the isomerization between 2-isopropylmalate and 3-isopropylmalate, via the formation of 2-isopropylmaleate.</text>
</comment>
<dbReference type="NCBIfam" id="TIGR01343">
    <property type="entry name" value="hacA_fam"/>
    <property type="match status" value="1"/>
</dbReference>
<dbReference type="InterPro" id="IPR015931">
    <property type="entry name" value="Acnase/IPM_dHydase_lsu_aba_1/3"/>
</dbReference>
<comment type="caution">
    <text evidence="8">The sequence shown here is derived from an EMBL/GenBank/DDBJ whole genome shotgun (WGS) entry which is preliminary data.</text>
</comment>
<dbReference type="InterPro" id="IPR001030">
    <property type="entry name" value="Acoase/IPM_deHydtase_lsu_aba"/>
</dbReference>
<dbReference type="EMBL" id="QUAH01000007">
    <property type="protein sequence ID" value="RFT15726.1"/>
    <property type="molecule type" value="Genomic_DNA"/>
</dbReference>
<dbReference type="GO" id="GO:0046872">
    <property type="term" value="F:metal ion binding"/>
    <property type="evidence" value="ECO:0007669"/>
    <property type="project" value="UniProtKB-KW"/>
</dbReference>
<dbReference type="GO" id="GO:0009098">
    <property type="term" value="P:L-leucine biosynthetic process"/>
    <property type="evidence" value="ECO:0007669"/>
    <property type="project" value="UniProtKB-UniRule"/>
</dbReference>
<evidence type="ECO:0000256" key="3">
    <source>
        <dbReference type="ARBA" id="ARBA00023004"/>
    </source>
</evidence>
<keyword evidence="1 6" id="KW-0004">4Fe-4S</keyword>
<sequence>MGLTMVEKILARATGQKKVKAGQVVEPKVSLAMSHENAALVINQFLEVYKDTGLKPRVWDPDKIAIILDHRVPAESSKTATNQKKIREFVAAQKIKKFHDIRGDEGGICHQILPESGYVLPGTVVVGTDSHTTSHGALGAFSFGIGATEMASVWALGRVLNVEVPGTIKVVAKGRFPRHVLPKDFILYLIGLITAEGANFKVLEYHGPAIESMDTSGRLTVCNMSVEAGATSGIVPPDKETLRYLREEARVKGKIEIFGPDPDAEYERVVEIDVSKLEPMVACPHTVDNVKPVGQVGKVKVDQIVIGSCTNGRLDDLAVAARILKGKKVAKGVRMLVFPASFRIYQRALKLGYIADLVKAGAVIMNPGCGCCLGVHQGALGDGEVALSTTNRNFKGRMGNPKADVYLCSPAVAAASALTGYITDPRKGGK</sequence>
<dbReference type="AlphaFoldDB" id="A0A3E2BM88"/>
<dbReference type="EC" id="4.2.1.33" evidence="6"/>
<comment type="catalytic activity">
    <reaction evidence="6">
        <text>(2R,3S)-3-isopropylmalate = (2S)-2-isopropylmalate</text>
        <dbReference type="Rhea" id="RHEA:32287"/>
        <dbReference type="ChEBI" id="CHEBI:1178"/>
        <dbReference type="ChEBI" id="CHEBI:35121"/>
        <dbReference type="EC" id="4.2.1.33"/>
    </reaction>
</comment>
<dbReference type="NCBIfam" id="NF001614">
    <property type="entry name" value="PRK00402.1"/>
    <property type="match status" value="1"/>
</dbReference>
<feature type="binding site" evidence="6">
    <location>
        <position position="372"/>
    </location>
    <ligand>
        <name>[4Fe-4S] cluster</name>
        <dbReference type="ChEBI" id="CHEBI:49883"/>
    </ligand>
</feature>
<reference evidence="8 9" key="1">
    <citation type="submission" date="2018-08" db="EMBL/GenBank/DDBJ databases">
        <title>Genome analysis of the thermophilic bacterium of the candidate phylum Aminicenantes from deep subsurface aquifer revealed its physiology and ecological role.</title>
        <authorList>
            <person name="Kadnikov V.V."/>
            <person name="Mardanov A.V."/>
            <person name="Beletsky A.V."/>
            <person name="Karnachuk O.V."/>
            <person name="Ravin N.V."/>
        </authorList>
    </citation>
    <scope>NUCLEOTIDE SEQUENCE [LARGE SCALE GENOMIC DNA]</scope>
    <source>
        <strain evidence="8">BY38</strain>
    </source>
</reference>
<comment type="cofactor">
    <cofactor evidence="6">
        <name>[4Fe-4S] cluster</name>
        <dbReference type="ChEBI" id="CHEBI:49883"/>
    </cofactor>
    <text evidence="6">Binds 1 [4Fe-4S] cluster per subunit.</text>
</comment>
<comment type="subunit">
    <text evidence="6">Heterodimer of LeuC and LeuD.</text>
</comment>
<evidence type="ECO:0000256" key="5">
    <source>
        <dbReference type="ARBA" id="ARBA00023239"/>
    </source>
</evidence>
<dbReference type="InterPro" id="IPR050067">
    <property type="entry name" value="IPM_dehydratase_rel_enz"/>
</dbReference>
<keyword evidence="2 6" id="KW-0479">Metal-binding</keyword>
<keyword evidence="6" id="KW-0100">Branched-chain amino acid biosynthesis</keyword>
<dbReference type="Pfam" id="PF00330">
    <property type="entry name" value="Aconitase"/>
    <property type="match status" value="1"/>
</dbReference>
<organism evidence="8 9">
    <name type="scientific">Candidatus Saccharicenans subterraneus</name>
    <dbReference type="NCBI Taxonomy" id="2508984"/>
    <lineage>
        <taxon>Bacteria</taxon>
        <taxon>Candidatus Aminicenantota</taxon>
        <taxon>Candidatus Aminicenantia</taxon>
        <taxon>Candidatus Aminicenantales</taxon>
        <taxon>Candidatus Saccharicenantaceae</taxon>
        <taxon>Candidatus Saccharicenans</taxon>
    </lineage>
</organism>
<dbReference type="HAMAP" id="MF_01027">
    <property type="entry name" value="LeuC_type2"/>
    <property type="match status" value="1"/>
</dbReference>
<dbReference type="InterPro" id="IPR033941">
    <property type="entry name" value="IPMI_cat"/>
</dbReference>
<dbReference type="PRINTS" id="PR00415">
    <property type="entry name" value="ACONITASE"/>
</dbReference>
<comment type="similarity">
    <text evidence="6">Belongs to the aconitase/IPM isomerase family. LeuC type 2 subfamily.</text>
</comment>
<dbReference type="InterPro" id="IPR011826">
    <property type="entry name" value="HAcnase/IPMdehydase_lsu_prok"/>
</dbReference>
<dbReference type="CDD" id="cd01583">
    <property type="entry name" value="IPMI"/>
    <property type="match status" value="1"/>
</dbReference>
<evidence type="ECO:0000256" key="1">
    <source>
        <dbReference type="ARBA" id="ARBA00022485"/>
    </source>
</evidence>
<dbReference type="SUPFAM" id="SSF53732">
    <property type="entry name" value="Aconitase iron-sulfur domain"/>
    <property type="match status" value="1"/>
</dbReference>
<dbReference type="InterPro" id="IPR006251">
    <property type="entry name" value="Homoacnase/IPMdehydase_lsu"/>
</dbReference>
<dbReference type="GO" id="GO:0051539">
    <property type="term" value="F:4 iron, 4 sulfur cluster binding"/>
    <property type="evidence" value="ECO:0007669"/>
    <property type="project" value="UniProtKB-KW"/>
</dbReference>
<keyword evidence="6" id="KW-0432">Leucine biosynthesis</keyword>
<dbReference type="PANTHER" id="PTHR43822:SF2">
    <property type="entry name" value="HOMOACONITASE, MITOCHONDRIAL"/>
    <property type="match status" value="1"/>
</dbReference>
<feature type="binding site" evidence="6">
    <location>
        <position position="309"/>
    </location>
    <ligand>
        <name>[4Fe-4S] cluster</name>
        <dbReference type="ChEBI" id="CHEBI:49883"/>
    </ligand>
</feature>
<evidence type="ECO:0000256" key="4">
    <source>
        <dbReference type="ARBA" id="ARBA00023014"/>
    </source>
</evidence>
<dbReference type="Gene3D" id="3.30.499.10">
    <property type="entry name" value="Aconitase, domain 3"/>
    <property type="match status" value="2"/>
</dbReference>
<dbReference type="UniPathway" id="UPA00048">
    <property type="reaction ID" value="UER00071"/>
</dbReference>
<dbReference type="GO" id="GO:0003861">
    <property type="term" value="F:3-isopropylmalate dehydratase activity"/>
    <property type="evidence" value="ECO:0007669"/>
    <property type="project" value="UniProtKB-UniRule"/>
</dbReference>
<evidence type="ECO:0000259" key="7">
    <source>
        <dbReference type="Pfam" id="PF00330"/>
    </source>
</evidence>
<feature type="binding site" evidence="6">
    <location>
        <position position="369"/>
    </location>
    <ligand>
        <name>[4Fe-4S] cluster</name>
        <dbReference type="ChEBI" id="CHEBI:49883"/>
    </ligand>
</feature>
<evidence type="ECO:0000256" key="6">
    <source>
        <dbReference type="HAMAP-Rule" id="MF_01027"/>
    </source>
</evidence>
<evidence type="ECO:0000313" key="9">
    <source>
        <dbReference type="Proteomes" id="UP000257323"/>
    </source>
</evidence>
<dbReference type="NCBIfam" id="TIGR02086">
    <property type="entry name" value="IPMI_arch"/>
    <property type="match status" value="1"/>
</dbReference>
<proteinExistence type="inferred from homology"/>
<dbReference type="PROSITE" id="PS00450">
    <property type="entry name" value="ACONITASE_1"/>
    <property type="match status" value="1"/>
</dbReference>
<dbReference type="PANTHER" id="PTHR43822">
    <property type="entry name" value="HOMOACONITASE, MITOCHONDRIAL-RELATED"/>
    <property type="match status" value="1"/>
</dbReference>
<dbReference type="InterPro" id="IPR036008">
    <property type="entry name" value="Aconitase_4Fe-4S_dom"/>
</dbReference>
<evidence type="ECO:0000256" key="2">
    <source>
        <dbReference type="ARBA" id="ARBA00022723"/>
    </source>
</evidence>
<accession>A0A3E2BM88</accession>
<evidence type="ECO:0000313" key="8">
    <source>
        <dbReference type="EMBL" id="RFT15726.1"/>
    </source>
</evidence>
<gene>
    <name evidence="6" type="primary">leuC</name>
    <name evidence="8" type="ORF">OP8BY_0101</name>
</gene>
<feature type="domain" description="Aconitase/3-isopropylmalate dehydratase large subunit alpha/beta/alpha" evidence="7">
    <location>
        <begin position="30"/>
        <end position="420"/>
    </location>
</feature>
<keyword evidence="3 6" id="KW-0408">Iron</keyword>
<protein>
    <recommendedName>
        <fullName evidence="6">3-isopropylmalate dehydratase large subunit</fullName>
        <ecNumber evidence="6">4.2.1.33</ecNumber>
    </recommendedName>
    <alternativeName>
        <fullName evidence="6">Alpha-IPM isomerase</fullName>
        <shortName evidence="6">IPMI</shortName>
    </alternativeName>
    <alternativeName>
        <fullName evidence="6">Isopropylmalate isomerase</fullName>
    </alternativeName>
</protein>
<keyword evidence="6" id="KW-0028">Amino-acid biosynthesis</keyword>
<dbReference type="Proteomes" id="UP000257323">
    <property type="component" value="Unassembled WGS sequence"/>
</dbReference>
<name>A0A3E2BM88_9BACT</name>
<comment type="pathway">
    <text evidence="6">Amino-acid biosynthesis; L-leucine biosynthesis; L-leucine from 3-methyl-2-oxobutanoate: step 2/4.</text>
</comment>
<dbReference type="InterPro" id="IPR018136">
    <property type="entry name" value="Aconitase_4Fe-4S_BS"/>
</dbReference>
<keyword evidence="5 6" id="KW-0456">Lyase</keyword>
<keyword evidence="4 6" id="KW-0411">Iron-sulfur</keyword>